<keyword evidence="5" id="KW-0067">ATP-binding</keyword>
<reference evidence="12" key="1">
    <citation type="journal article" date="2024" name="Gigascience">
        <title>Chromosome-level genome of the poultry shaft louse Menopon gallinae provides insight into the host-switching and adaptive evolution of parasitic lice.</title>
        <authorList>
            <person name="Xu Y."/>
            <person name="Ma L."/>
            <person name="Liu S."/>
            <person name="Liang Y."/>
            <person name="Liu Q."/>
            <person name="He Z."/>
            <person name="Tian L."/>
            <person name="Duan Y."/>
            <person name="Cai W."/>
            <person name="Li H."/>
            <person name="Song F."/>
        </authorList>
    </citation>
    <scope>NUCLEOTIDE SEQUENCE</scope>
    <source>
        <strain evidence="12">Cailab_2023a</strain>
    </source>
</reference>
<comment type="subcellular location">
    <subcellularLocation>
        <location evidence="1">Endomembrane system</location>
    </subcellularLocation>
</comment>
<dbReference type="Pfam" id="PF07714">
    <property type="entry name" value="PK_Tyr_Ser-Thr"/>
    <property type="match status" value="1"/>
</dbReference>
<evidence type="ECO:0000256" key="9">
    <source>
        <dbReference type="SAM" id="Phobius"/>
    </source>
</evidence>
<keyword evidence="10" id="KW-0732">Signal</keyword>
<evidence type="ECO:0000313" key="12">
    <source>
        <dbReference type="EMBL" id="KAL0268672.1"/>
    </source>
</evidence>
<dbReference type="SMART" id="SM00219">
    <property type="entry name" value="TyrKc"/>
    <property type="match status" value="1"/>
</dbReference>
<accession>A0AAW2HG08</accession>
<keyword evidence="3" id="KW-0547">Nucleotide-binding</keyword>
<dbReference type="GO" id="GO:0050793">
    <property type="term" value="P:regulation of developmental process"/>
    <property type="evidence" value="ECO:0007669"/>
    <property type="project" value="UniProtKB-ARBA"/>
</dbReference>
<dbReference type="GO" id="GO:0030182">
    <property type="term" value="P:neuron differentiation"/>
    <property type="evidence" value="ECO:0007669"/>
    <property type="project" value="UniProtKB-ARBA"/>
</dbReference>
<dbReference type="CDD" id="cd00192">
    <property type="entry name" value="PTKc"/>
    <property type="match status" value="1"/>
</dbReference>
<evidence type="ECO:0000256" key="5">
    <source>
        <dbReference type="ARBA" id="ARBA00022840"/>
    </source>
</evidence>
<dbReference type="GO" id="GO:0004714">
    <property type="term" value="F:transmembrane receptor protein tyrosine kinase activity"/>
    <property type="evidence" value="ECO:0007669"/>
    <property type="project" value="UniProtKB-EC"/>
</dbReference>
<comment type="caution">
    <text evidence="12">The sequence shown here is derived from an EMBL/GenBank/DDBJ whole genome shotgun (WGS) entry which is preliminary data.</text>
</comment>
<feature type="domain" description="Protein kinase" evidence="11">
    <location>
        <begin position="372"/>
        <end position="676"/>
    </location>
</feature>
<keyword evidence="4" id="KW-0418">Kinase</keyword>
<dbReference type="Gene3D" id="3.30.200.20">
    <property type="entry name" value="Phosphorylase Kinase, domain 1"/>
    <property type="match status" value="1"/>
</dbReference>
<name>A0AAW2HG08_9NEOP</name>
<comment type="catalytic activity">
    <reaction evidence="8">
        <text>L-tyrosyl-[protein] + ATP = O-phospho-L-tyrosyl-[protein] + ADP + H(+)</text>
        <dbReference type="Rhea" id="RHEA:10596"/>
        <dbReference type="Rhea" id="RHEA-COMP:10136"/>
        <dbReference type="Rhea" id="RHEA-COMP:20101"/>
        <dbReference type="ChEBI" id="CHEBI:15378"/>
        <dbReference type="ChEBI" id="CHEBI:30616"/>
        <dbReference type="ChEBI" id="CHEBI:46858"/>
        <dbReference type="ChEBI" id="CHEBI:61978"/>
        <dbReference type="ChEBI" id="CHEBI:456216"/>
        <dbReference type="EC" id="2.7.10.1"/>
    </reaction>
</comment>
<dbReference type="PRINTS" id="PR00109">
    <property type="entry name" value="TYRKINASE"/>
</dbReference>
<evidence type="ECO:0000256" key="4">
    <source>
        <dbReference type="ARBA" id="ARBA00022777"/>
    </source>
</evidence>
<feature type="chain" id="PRO_5043732975" description="Protein kinase domain-containing protein" evidence="10">
    <location>
        <begin position="20"/>
        <end position="697"/>
    </location>
</feature>
<dbReference type="PANTHER" id="PTHR24416">
    <property type="entry name" value="TYROSINE-PROTEIN KINASE RECEPTOR"/>
    <property type="match status" value="1"/>
</dbReference>
<organism evidence="12">
    <name type="scientific">Menopon gallinae</name>
    <name type="common">poultry shaft louse</name>
    <dbReference type="NCBI Taxonomy" id="328185"/>
    <lineage>
        <taxon>Eukaryota</taxon>
        <taxon>Metazoa</taxon>
        <taxon>Ecdysozoa</taxon>
        <taxon>Arthropoda</taxon>
        <taxon>Hexapoda</taxon>
        <taxon>Insecta</taxon>
        <taxon>Pterygota</taxon>
        <taxon>Neoptera</taxon>
        <taxon>Paraneoptera</taxon>
        <taxon>Psocodea</taxon>
        <taxon>Troctomorpha</taxon>
        <taxon>Phthiraptera</taxon>
        <taxon>Amblycera</taxon>
        <taxon>Menoponidae</taxon>
        <taxon>Menopon</taxon>
    </lineage>
</organism>
<dbReference type="SUPFAM" id="SSF56112">
    <property type="entry name" value="Protein kinase-like (PK-like)"/>
    <property type="match status" value="1"/>
</dbReference>
<keyword evidence="7" id="KW-0829">Tyrosine-protein kinase</keyword>
<dbReference type="InterPro" id="IPR011009">
    <property type="entry name" value="Kinase-like_dom_sf"/>
</dbReference>
<proteinExistence type="predicted"/>
<evidence type="ECO:0000259" key="11">
    <source>
        <dbReference type="PROSITE" id="PS50011"/>
    </source>
</evidence>
<dbReference type="FunFam" id="1.10.510.10:FF:001512">
    <property type="entry name" value="Receptor tyrosine-protein kinase erbB-2"/>
    <property type="match status" value="1"/>
</dbReference>
<dbReference type="Gene3D" id="1.10.510.10">
    <property type="entry name" value="Transferase(Phosphotransferase) domain 1"/>
    <property type="match status" value="1"/>
</dbReference>
<keyword evidence="2" id="KW-0808">Transferase</keyword>
<dbReference type="InterPro" id="IPR050122">
    <property type="entry name" value="RTK"/>
</dbReference>
<gene>
    <name evidence="12" type="ORF">PYX00_010516</name>
</gene>
<dbReference type="PROSITE" id="PS00109">
    <property type="entry name" value="PROTEIN_KINASE_TYR"/>
    <property type="match status" value="1"/>
</dbReference>
<dbReference type="EMBL" id="JARGDH010000005">
    <property type="protein sequence ID" value="KAL0268672.1"/>
    <property type="molecule type" value="Genomic_DNA"/>
</dbReference>
<feature type="transmembrane region" description="Helical" evidence="9">
    <location>
        <begin position="288"/>
        <end position="310"/>
    </location>
</feature>
<dbReference type="GO" id="GO:0043235">
    <property type="term" value="C:receptor complex"/>
    <property type="evidence" value="ECO:0007669"/>
    <property type="project" value="TreeGrafter"/>
</dbReference>
<dbReference type="GO" id="GO:0007169">
    <property type="term" value="P:cell surface receptor protein tyrosine kinase signaling pathway"/>
    <property type="evidence" value="ECO:0007669"/>
    <property type="project" value="TreeGrafter"/>
</dbReference>
<evidence type="ECO:0000256" key="7">
    <source>
        <dbReference type="ARBA" id="ARBA00023137"/>
    </source>
</evidence>
<feature type="signal peptide" evidence="10">
    <location>
        <begin position="1"/>
        <end position="19"/>
    </location>
</feature>
<dbReference type="InterPro" id="IPR008266">
    <property type="entry name" value="Tyr_kinase_AS"/>
</dbReference>
<evidence type="ECO:0000256" key="2">
    <source>
        <dbReference type="ARBA" id="ARBA00022679"/>
    </source>
</evidence>
<protein>
    <recommendedName>
        <fullName evidence="11">Protein kinase domain-containing protein</fullName>
    </recommendedName>
</protein>
<dbReference type="InterPro" id="IPR000719">
    <property type="entry name" value="Prot_kinase_dom"/>
</dbReference>
<evidence type="ECO:0000256" key="10">
    <source>
        <dbReference type="SAM" id="SignalP"/>
    </source>
</evidence>
<keyword evidence="9" id="KW-1133">Transmembrane helix</keyword>
<dbReference type="InterPro" id="IPR020635">
    <property type="entry name" value="Tyr_kinase_cat_dom"/>
</dbReference>
<dbReference type="GO" id="GO:0048468">
    <property type="term" value="P:cell development"/>
    <property type="evidence" value="ECO:0007669"/>
    <property type="project" value="UniProtKB-ARBA"/>
</dbReference>
<dbReference type="PROSITE" id="PS50011">
    <property type="entry name" value="PROTEIN_KINASE_DOM"/>
    <property type="match status" value="1"/>
</dbReference>
<keyword evidence="6 9" id="KW-0472">Membrane</keyword>
<dbReference type="GO" id="GO:0051130">
    <property type="term" value="P:positive regulation of cellular component organization"/>
    <property type="evidence" value="ECO:0007669"/>
    <property type="project" value="UniProtKB-ARBA"/>
</dbReference>
<dbReference type="GO" id="GO:0012505">
    <property type="term" value="C:endomembrane system"/>
    <property type="evidence" value="ECO:0007669"/>
    <property type="project" value="UniProtKB-SubCell"/>
</dbReference>
<dbReference type="PANTHER" id="PTHR24416:SF594">
    <property type="entry name" value="PROTEIN KINASE DOMAIN-CONTAINING PROTEIN"/>
    <property type="match status" value="1"/>
</dbReference>
<keyword evidence="9" id="KW-0812">Transmembrane</keyword>
<dbReference type="GO" id="GO:0005886">
    <property type="term" value="C:plasma membrane"/>
    <property type="evidence" value="ECO:0007669"/>
    <property type="project" value="TreeGrafter"/>
</dbReference>
<dbReference type="InterPro" id="IPR001245">
    <property type="entry name" value="Ser-Thr/Tyr_kinase_cat_dom"/>
</dbReference>
<evidence type="ECO:0000256" key="1">
    <source>
        <dbReference type="ARBA" id="ARBA00004308"/>
    </source>
</evidence>
<dbReference type="AlphaFoldDB" id="A0AAW2HG08"/>
<evidence type="ECO:0000256" key="6">
    <source>
        <dbReference type="ARBA" id="ARBA00023136"/>
    </source>
</evidence>
<dbReference type="GO" id="GO:0005524">
    <property type="term" value="F:ATP binding"/>
    <property type="evidence" value="ECO:0007669"/>
    <property type="project" value="UniProtKB-KW"/>
</dbReference>
<sequence>MNDFSRLSFWFFYIILADCIISQIIEEAITTASVFHISDSENFFLNDSYCLKSIKVRAYLTNDTYKGEPSPSMRLDVMWESDRPVSSLKIESDSQDDLYCHPPHTFNYHRLLTKKKMHTFPDIVNYGPRFIPVKLDCKYIIVPEMPYPCLPLHFKYRAPTCLSESVCSCRNVSLPGPEFRVRGQGSGVMVYWELPGDSLIKSEEIRKISMSLQVSRPVNRDDVHPKEYTFTFWDNAKTKSGSYFFNLNTTESVTYLLKGAYENKYDCSGNMTRVNFDFPETKKAHNHVIVYSILYVLTITALTLGIIYLFRRKLERLICNKVFSKDHERRIVDNNKIIYPQNKIPSSPVVNNPIYYSDNNENDLHSIDCCELSLKKKLAEGHFGVVYLATSISPIKGHKIFAVKQLKATASTLDTEDFLEEMNTFVKAGEHRHVVKMIGCRRSPPLSIVMEYVPYNLLEYLKNIRDEFEMRQAMRSDRGQHGVRKSEESLPSNYIEADEVETVPLQQLECVLDSQELESFGLQIARGMAHLEEKSIVHRDLAARNILVDNSKTLKISDFGMSRSGIYVNKTNRQFPLRWMSPESINTGVFSNRSDVWAYGIVLWEIGTLGGFPYSDMQNDEVFSLISKGGHPGQPENVTAVFYELMLDCWSFKPEDRPTFAEIVRRIENLRQKTYVDFGNLREYYVFPPTEEDVKKA</sequence>
<evidence type="ECO:0000256" key="3">
    <source>
        <dbReference type="ARBA" id="ARBA00022741"/>
    </source>
</evidence>
<evidence type="ECO:0000256" key="8">
    <source>
        <dbReference type="ARBA" id="ARBA00051243"/>
    </source>
</evidence>